<organism evidence="1 2">
    <name type="scientific">Candidatus Dojkabacteria bacterium</name>
    <dbReference type="NCBI Taxonomy" id="2099670"/>
    <lineage>
        <taxon>Bacteria</taxon>
        <taxon>Candidatus Dojkabacteria</taxon>
    </lineage>
</organism>
<reference evidence="1" key="1">
    <citation type="submission" date="2020-04" db="EMBL/GenBank/DDBJ databases">
        <authorList>
            <person name="Zhang T."/>
        </authorList>
    </citation>
    <scope>NUCLEOTIDE SEQUENCE</scope>
    <source>
        <strain evidence="1">HKST-UBA13</strain>
    </source>
</reference>
<proteinExistence type="predicted"/>
<evidence type="ECO:0000313" key="1">
    <source>
        <dbReference type="EMBL" id="MCA9380951.1"/>
    </source>
</evidence>
<dbReference type="EMBL" id="JAGQLJ010000034">
    <property type="protein sequence ID" value="MCA9380951.1"/>
    <property type="molecule type" value="Genomic_DNA"/>
</dbReference>
<accession>A0A955I9U5</accession>
<dbReference type="Proteomes" id="UP000775877">
    <property type="component" value="Unassembled WGS sequence"/>
</dbReference>
<reference evidence="1" key="2">
    <citation type="journal article" date="2021" name="Microbiome">
        <title>Successional dynamics and alternative stable states in a saline activated sludge microbial community over 9 years.</title>
        <authorList>
            <person name="Wang Y."/>
            <person name="Ye J."/>
            <person name="Ju F."/>
            <person name="Liu L."/>
            <person name="Boyd J.A."/>
            <person name="Deng Y."/>
            <person name="Parks D.H."/>
            <person name="Jiang X."/>
            <person name="Yin X."/>
            <person name="Woodcroft B.J."/>
            <person name="Tyson G.W."/>
            <person name="Hugenholtz P."/>
            <person name="Polz M.F."/>
            <person name="Zhang T."/>
        </authorList>
    </citation>
    <scope>NUCLEOTIDE SEQUENCE</scope>
    <source>
        <strain evidence="1">HKST-UBA13</strain>
    </source>
</reference>
<protein>
    <submittedName>
        <fullName evidence="1">Uncharacterized protein</fullName>
    </submittedName>
</protein>
<sequence>METFIHPEKTVWQGDRLLSCFLYERGDISDSSDWVGSWNHVWELDGIQYMNYGEATYQVTNYNPNTGSVELTKVENPTEA</sequence>
<comment type="caution">
    <text evidence="1">The sequence shown here is derived from an EMBL/GenBank/DDBJ whole genome shotgun (WGS) entry which is preliminary data.</text>
</comment>
<evidence type="ECO:0000313" key="2">
    <source>
        <dbReference type="Proteomes" id="UP000775877"/>
    </source>
</evidence>
<dbReference type="AlphaFoldDB" id="A0A955I9U5"/>
<name>A0A955I9U5_9BACT</name>
<gene>
    <name evidence="1" type="ORF">KC678_01685</name>
</gene>